<feature type="domain" description="Phosphoribosyl-dephospho-CoA transferase MdcG C-terminal" evidence="3">
    <location>
        <begin position="103"/>
        <end position="214"/>
    </location>
</feature>
<dbReference type="Pfam" id="PF20866">
    <property type="entry name" value="MdcG_N"/>
    <property type="match status" value="1"/>
</dbReference>
<proteinExistence type="predicted"/>
<keyword evidence="2" id="KW-0548">Nucleotidyltransferase</keyword>
<dbReference type="EMBL" id="WOSY01000018">
    <property type="protein sequence ID" value="NHN89751.1"/>
    <property type="molecule type" value="Genomic_DNA"/>
</dbReference>
<dbReference type="InterPro" id="IPR048903">
    <property type="entry name" value="MdcG_N"/>
</dbReference>
<evidence type="ECO:0000259" key="4">
    <source>
        <dbReference type="Pfam" id="PF20866"/>
    </source>
</evidence>
<dbReference type="NCBIfam" id="TIGR03135">
    <property type="entry name" value="malonate_mdcG"/>
    <property type="match status" value="1"/>
</dbReference>
<evidence type="ECO:0000313" key="5">
    <source>
        <dbReference type="EMBL" id="NHN89751.1"/>
    </source>
</evidence>
<reference evidence="5 6" key="1">
    <citation type="journal article" date="2020" name="Int. J. Syst. Evol. Microbiol.">
        <title>Novel acetic acid bacteria from cider fermentations: Acetobacter conturbans sp. nov. and Acetobacter fallax sp. nov.</title>
        <authorList>
            <person name="Sombolestani A.S."/>
            <person name="Cleenwerck I."/>
            <person name="Cnockaert M."/>
            <person name="Borremans W."/>
            <person name="Wieme A.D."/>
            <person name="De Vuyst L."/>
            <person name="Vandamme P."/>
        </authorList>
    </citation>
    <scope>NUCLEOTIDE SEQUENCE [LARGE SCALE GENOMIC DNA]</scope>
    <source>
        <strain evidence="5 6">LMG 1627</strain>
    </source>
</reference>
<accession>A0ABX0K4L1</accession>
<keyword evidence="1" id="KW-0808">Transferase</keyword>
<dbReference type="InterPro" id="IPR049180">
    <property type="entry name" value="MdcG_C"/>
</dbReference>
<keyword evidence="6" id="KW-1185">Reference proteome</keyword>
<evidence type="ECO:0000259" key="3">
    <source>
        <dbReference type="Pfam" id="PF10620"/>
    </source>
</evidence>
<organism evidence="5 6">
    <name type="scientific">Acetobacter conturbans</name>
    <dbReference type="NCBI Taxonomy" id="1737472"/>
    <lineage>
        <taxon>Bacteria</taxon>
        <taxon>Pseudomonadati</taxon>
        <taxon>Pseudomonadota</taxon>
        <taxon>Alphaproteobacteria</taxon>
        <taxon>Acetobacterales</taxon>
        <taxon>Acetobacteraceae</taxon>
        <taxon>Acetobacter</taxon>
    </lineage>
</organism>
<name>A0ABX0K4L1_9PROT</name>
<comment type="caution">
    <text evidence="5">The sequence shown here is derived from an EMBL/GenBank/DDBJ whole genome shotgun (WGS) entry which is preliminary data.</text>
</comment>
<dbReference type="Pfam" id="PF10620">
    <property type="entry name" value="MdcG"/>
    <property type="match status" value="1"/>
</dbReference>
<dbReference type="Proteomes" id="UP000631653">
    <property type="component" value="Unassembled WGS sequence"/>
</dbReference>
<feature type="domain" description="Phosphoribosyl-dephospho-CoA transferase MdcG N-terminal" evidence="4">
    <location>
        <begin position="5"/>
        <end position="82"/>
    </location>
</feature>
<evidence type="ECO:0000313" key="6">
    <source>
        <dbReference type="Proteomes" id="UP000631653"/>
    </source>
</evidence>
<protein>
    <submittedName>
        <fullName evidence="5">Malonate decarboxylase holo-[acyl-carrier-protein] synthase</fullName>
    </submittedName>
</protein>
<dbReference type="InterPro" id="IPR017557">
    <property type="entry name" value="Holo-ACP_synthase"/>
</dbReference>
<sequence length="229" mass="25603">MPTLRRHALFTVLPASWTVMAGHYPEHEVRSWVEKGRPLICRRPLPHEVSGTAPGVPLGLPLPPCMGKQRLSFLAPQHTVRSFPVSPDLSAHQTCTGLSDARKKDITLLLALGHRHHIAPQVTGSLFWQSMTHLPYLSENSDLDLLWHVDPRKHDVIALLHDLAKAENSLSMRLDGEIIFPNDRAVQWRELHHALKRRDNAPLLVKSLVGLELIAPSSLMPVSEKTHAA</sequence>
<dbReference type="RefSeq" id="WP_173571084.1">
    <property type="nucleotide sequence ID" value="NZ_WOSY01000018.1"/>
</dbReference>
<evidence type="ECO:0000256" key="2">
    <source>
        <dbReference type="ARBA" id="ARBA00022695"/>
    </source>
</evidence>
<evidence type="ECO:0000256" key="1">
    <source>
        <dbReference type="ARBA" id="ARBA00022679"/>
    </source>
</evidence>
<gene>
    <name evidence="5" type="primary">mdcG</name>
    <name evidence="5" type="ORF">GOB81_14135</name>
</gene>